<name>A0A3D8SJG2_9EURO</name>
<proteinExistence type="inferred from homology"/>
<evidence type="ECO:0000313" key="5">
    <source>
        <dbReference type="Proteomes" id="UP000256690"/>
    </source>
</evidence>
<dbReference type="GeneID" id="38113424"/>
<dbReference type="STRING" id="1810919.A0A3D8SJG2"/>
<dbReference type="Proteomes" id="UP000256690">
    <property type="component" value="Unassembled WGS sequence"/>
</dbReference>
<dbReference type="SUPFAM" id="SSF51735">
    <property type="entry name" value="NAD(P)-binding Rossmann-fold domains"/>
    <property type="match status" value="1"/>
</dbReference>
<dbReference type="PANTHER" id="PTHR24321:SF8">
    <property type="entry name" value="ESTRADIOL 17-BETA-DEHYDROGENASE 8-RELATED"/>
    <property type="match status" value="1"/>
</dbReference>
<dbReference type="EMBL" id="PVWQ01000003">
    <property type="protein sequence ID" value="RDW86412.1"/>
    <property type="molecule type" value="Genomic_DNA"/>
</dbReference>
<dbReference type="PRINTS" id="PR00080">
    <property type="entry name" value="SDRFAMILY"/>
</dbReference>
<dbReference type="GO" id="GO:0044550">
    <property type="term" value="P:secondary metabolite biosynthetic process"/>
    <property type="evidence" value="ECO:0007669"/>
    <property type="project" value="UniProtKB-ARBA"/>
</dbReference>
<dbReference type="Pfam" id="PF13561">
    <property type="entry name" value="adh_short_C2"/>
    <property type="match status" value="1"/>
</dbReference>
<dbReference type="AlphaFoldDB" id="A0A3D8SJG2"/>
<evidence type="ECO:0000256" key="3">
    <source>
        <dbReference type="ARBA" id="ARBA00023002"/>
    </source>
</evidence>
<keyword evidence="3" id="KW-0560">Oxidoreductase</keyword>
<evidence type="ECO:0000256" key="2">
    <source>
        <dbReference type="ARBA" id="ARBA00022857"/>
    </source>
</evidence>
<protein>
    <submittedName>
        <fullName evidence="4">Short-chain dehydrogenase SDR</fullName>
    </submittedName>
</protein>
<dbReference type="PRINTS" id="PR00081">
    <property type="entry name" value="GDHRDH"/>
</dbReference>
<comment type="similarity">
    <text evidence="1">Belongs to the short-chain dehydrogenases/reductases (SDR) family.</text>
</comment>
<accession>A0A3D8SJG2</accession>
<dbReference type="CDD" id="cd05233">
    <property type="entry name" value="SDR_c"/>
    <property type="match status" value="1"/>
</dbReference>
<keyword evidence="5" id="KW-1185">Reference proteome</keyword>
<keyword evidence="2" id="KW-0521">NADP</keyword>
<dbReference type="GO" id="GO:0016491">
    <property type="term" value="F:oxidoreductase activity"/>
    <property type="evidence" value="ECO:0007669"/>
    <property type="project" value="UniProtKB-KW"/>
</dbReference>
<dbReference type="Gene3D" id="3.40.50.720">
    <property type="entry name" value="NAD(P)-binding Rossmann-like Domain"/>
    <property type="match status" value="1"/>
</dbReference>
<dbReference type="RefSeq" id="XP_026605936.1">
    <property type="nucleotide sequence ID" value="XM_026745070.1"/>
</dbReference>
<evidence type="ECO:0000313" key="4">
    <source>
        <dbReference type="EMBL" id="RDW86412.1"/>
    </source>
</evidence>
<reference evidence="4 5" key="1">
    <citation type="journal article" date="2018" name="IMA Fungus">
        <title>IMA Genome-F 9: Draft genome sequence of Annulohypoxylon stygium, Aspergillus mulundensis, Berkeleyomyces basicola (syn. Thielaviopsis basicola), Ceratocystis smalleyi, two Cercospora beticola strains, Coleophoma cylindrospora, Fusarium fracticaudum, Phialophora cf. hyalina, and Morchella septimelata.</title>
        <authorList>
            <person name="Wingfield B.D."/>
            <person name="Bills G.F."/>
            <person name="Dong Y."/>
            <person name="Huang W."/>
            <person name="Nel W.J."/>
            <person name="Swalarsk-Parry B.S."/>
            <person name="Vaghefi N."/>
            <person name="Wilken P.M."/>
            <person name="An Z."/>
            <person name="de Beer Z.W."/>
            <person name="De Vos L."/>
            <person name="Chen L."/>
            <person name="Duong T.A."/>
            <person name="Gao Y."/>
            <person name="Hammerbacher A."/>
            <person name="Kikkert J.R."/>
            <person name="Li Y."/>
            <person name="Li H."/>
            <person name="Li K."/>
            <person name="Li Q."/>
            <person name="Liu X."/>
            <person name="Ma X."/>
            <person name="Naidoo K."/>
            <person name="Pethybridge S.J."/>
            <person name="Sun J."/>
            <person name="Steenkamp E.T."/>
            <person name="van der Nest M.A."/>
            <person name="van Wyk S."/>
            <person name="Wingfield M.J."/>
            <person name="Xiong C."/>
            <person name="Yue Q."/>
            <person name="Zhang X."/>
        </authorList>
    </citation>
    <scope>NUCLEOTIDE SEQUENCE [LARGE SCALE GENOMIC DNA]</scope>
    <source>
        <strain evidence="4 5">DSM 5745</strain>
    </source>
</reference>
<dbReference type="InterPro" id="IPR036291">
    <property type="entry name" value="NAD(P)-bd_dom_sf"/>
</dbReference>
<organism evidence="4 5">
    <name type="scientific">Aspergillus mulundensis</name>
    <dbReference type="NCBI Taxonomy" id="1810919"/>
    <lineage>
        <taxon>Eukaryota</taxon>
        <taxon>Fungi</taxon>
        <taxon>Dikarya</taxon>
        <taxon>Ascomycota</taxon>
        <taxon>Pezizomycotina</taxon>
        <taxon>Eurotiomycetes</taxon>
        <taxon>Eurotiomycetidae</taxon>
        <taxon>Eurotiales</taxon>
        <taxon>Aspergillaceae</taxon>
        <taxon>Aspergillus</taxon>
        <taxon>Aspergillus subgen. Nidulantes</taxon>
    </lineage>
</organism>
<dbReference type="PANTHER" id="PTHR24321">
    <property type="entry name" value="DEHYDROGENASES, SHORT CHAIN"/>
    <property type="match status" value="1"/>
</dbReference>
<dbReference type="OrthoDB" id="1669814at2759"/>
<comment type="caution">
    <text evidence="4">The sequence shown here is derived from an EMBL/GenBank/DDBJ whole genome shotgun (WGS) entry which is preliminary data.</text>
</comment>
<gene>
    <name evidence="4" type="ORF">DSM5745_03054</name>
</gene>
<dbReference type="InterPro" id="IPR020904">
    <property type="entry name" value="Sc_DH/Rdtase_CS"/>
</dbReference>
<dbReference type="PROSITE" id="PS00061">
    <property type="entry name" value="ADH_SHORT"/>
    <property type="match status" value="1"/>
</dbReference>
<evidence type="ECO:0000256" key="1">
    <source>
        <dbReference type="ARBA" id="ARBA00006484"/>
    </source>
</evidence>
<dbReference type="FunFam" id="3.40.50.720:FF:000084">
    <property type="entry name" value="Short-chain dehydrogenase reductase"/>
    <property type="match status" value="1"/>
</dbReference>
<sequence length="254" mass="26472">MAQSFEGKKVLITGAGSGIGRATAKTLDGLGATLILCDISTDFLEQVKTDLEESGSSQPKHVYQKCDVSSPADCEAVVKSIPTSTGAEPKLDCLFNCAGINPTNIPITETTDSYFTRLMEVNVRGTFNMSRACVPLLSGQSSIVNVASNCGLRGYSGYTVYCATKHAIVGFTKALALELGPRGIRVNAVAPGYTDTPTMAGNVEGGDANQRLISGLALGRLGQPSEVADVVAFLFSPQSSYMTGSVVEVTGGLK</sequence>
<dbReference type="InterPro" id="IPR002347">
    <property type="entry name" value="SDR_fam"/>
</dbReference>